<keyword evidence="8" id="KW-1185">Reference proteome</keyword>
<dbReference type="Proteomes" id="UP000054544">
    <property type="component" value="Unassembled WGS sequence"/>
</dbReference>
<evidence type="ECO:0000313" key="8">
    <source>
        <dbReference type="Proteomes" id="UP000054544"/>
    </source>
</evidence>
<feature type="region of interest" description="Disordered" evidence="5">
    <location>
        <begin position="369"/>
        <end position="391"/>
    </location>
</feature>
<accession>A0A0D9PCP2</accession>
<dbReference type="InterPro" id="IPR040233">
    <property type="entry name" value="CCD97-like_C"/>
</dbReference>
<gene>
    <name evidence="7" type="ORF">H634G_02161</name>
</gene>
<feature type="domain" description="CCD97-like C-terminal" evidence="6">
    <location>
        <begin position="308"/>
        <end position="372"/>
    </location>
</feature>
<comment type="similarity">
    <text evidence="4">Belongs to the class I-like SAM-binding methyltransferase superfamily. Cation-dependent O-methyltransferase family.</text>
</comment>
<dbReference type="InterPro" id="IPR029063">
    <property type="entry name" value="SAM-dependent_MTases_sf"/>
</dbReference>
<dbReference type="STRING" id="1291518.A0A0D9PCP2"/>
<evidence type="ECO:0000256" key="2">
    <source>
        <dbReference type="ARBA" id="ARBA00022679"/>
    </source>
</evidence>
<dbReference type="Pfam" id="PF09747">
    <property type="entry name" value="CCD97-like_C"/>
    <property type="match status" value="1"/>
</dbReference>
<reference evidence="8" key="1">
    <citation type="journal article" date="2014" name="BMC Genomics">
        <title>The genome sequence of the biocontrol fungus Metarhizium anisopliae and comparative genomics of Metarhizium species.</title>
        <authorList>
            <person name="Pattemore J.A."/>
            <person name="Hane J.K."/>
            <person name="Williams A.H."/>
            <person name="Wilson B.A."/>
            <person name="Stodart B.J."/>
            <person name="Ash G.J."/>
        </authorList>
    </citation>
    <scope>NUCLEOTIDE SEQUENCE [LARGE SCALE GENOMIC DNA]</scope>
    <source>
        <strain evidence="8">BRIP 53293</strain>
    </source>
</reference>
<keyword evidence="1" id="KW-0489">Methyltransferase</keyword>
<dbReference type="CDD" id="cd02440">
    <property type="entry name" value="AdoMet_MTases"/>
    <property type="match status" value="1"/>
</dbReference>
<keyword evidence="3" id="KW-0949">S-adenosyl-L-methionine</keyword>
<evidence type="ECO:0000313" key="7">
    <source>
        <dbReference type="EMBL" id="KJK82555.1"/>
    </source>
</evidence>
<dbReference type="PANTHER" id="PTHR10509">
    <property type="entry name" value="O-METHYLTRANSFERASE-RELATED"/>
    <property type="match status" value="1"/>
</dbReference>
<dbReference type="SUPFAM" id="SSF53335">
    <property type="entry name" value="S-adenosyl-L-methionine-dependent methyltransferases"/>
    <property type="match status" value="1"/>
</dbReference>
<evidence type="ECO:0000259" key="6">
    <source>
        <dbReference type="Pfam" id="PF09747"/>
    </source>
</evidence>
<dbReference type="InterPro" id="IPR002935">
    <property type="entry name" value="SAM_O-MeTrfase"/>
</dbReference>
<dbReference type="OrthoDB" id="10251242at2759"/>
<dbReference type="PANTHER" id="PTHR10509:SF14">
    <property type="entry name" value="CAFFEOYL-COA O-METHYLTRANSFERASE 3-RELATED"/>
    <property type="match status" value="1"/>
</dbReference>
<evidence type="ECO:0000256" key="3">
    <source>
        <dbReference type="ARBA" id="ARBA00022691"/>
    </source>
</evidence>
<evidence type="ECO:0000256" key="4">
    <source>
        <dbReference type="ARBA" id="ARBA00023453"/>
    </source>
</evidence>
<dbReference type="GO" id="GO:0008171">
    <property type="term" value="F:O-methyltransferase activity"/>
    <property type="evidence" value="ECO:0007669"/>
    <property type="project" value="InterPro"/>
</dbReference>
<evidence type="ECO:0000256" key="1">
    <source>
        <dbReference type="ARBA" id="ARBA00022603"/>
    </source>
</evidence>
<evidence type="ECO:0000256" key="5">
    <source>
        <dbReference type="SAM" id="MobiDB-lite"/>
    </source>
</evidence>
<dbReference type="InterPro" id="IPR050362">
    <property type="entry name" value="Cation-dep_OMT"/>
</dbReference>
<proteinExistence type="inferred from homology"/>
<name>A0A0D9PCP2_METAN</name>
<sequence>MIENCTTLYPNDIVGRKVSEYSDQHSVPLPEDLVKYHEWVLRSQEHSHFTISLLEARMLSWMARMVNAKRVLEIGTFVGFSVATWANAVGKDGSVTGLEKSPEFAQMARDQLSRFGWNNAEVVTGDALHTLAGLEPPEPYDIIFIDAQKSGYPAYLKIILDRSQPGQANRLLRPGGLIIGDNALRCGLVADESDDNPATKTVPLHTINWDWNNIAFLDEFNKMMHGHPRIEAMLLPVFDGLDPVLYERLIKRHQTSSERQQEGQAKGYGRVLEADLARGETRLSALATEAAGEQREDLSPARHRWHAASDIDNPWDGEASTKEQGSELWREFLRERFIRGGDEDFDYAKVDDNEELDVVLRRDEEDRWFEDEEPSWVGERDAAGETGVQDF</sequence>
<dbReference type="GO" id="GO:0032259">
    <property type="term" value="P:methylation"/>
    <property type="evidence" value="ECO:0007669"/>
    <property type="project" value="UniProtKB-KW"/>
</dbReference>
<dbReference type="Pfam" id="PF01596">
    <property type="entry name" value="Methyltransf_3"/>
    <property type="match status" value="1"/>
</dbReference>
<keyword evidence="2" id="KW-0808">Transferase</keyword>
<organism evidence="7 8">
    <name type="scientific">Metarhizium anisopliae BRIP 53293</name>
    <dbReference type="NCBI Taxonomy" id="1291518"/>
    <lineage>
        <taxon>Eukaryota</taxon>
        <taxon>Fungi</taxon>
        <taxon>Dikarya</taxon>
        <taxon>Ascomycota</taxon>
        <taxon>Pezizomycotina</taxon>
        <taxon>Sordariomycetes</taxon>
        <taxon>Hypocreomycetidae</taxon>
        <taxon>Hypocreales</taxon>
        <taxon>Clavicipitaceae</taxon>
        <taxon>Metarhizium</taxon>
    </lineage>
</organism>
<dbReference type="PROSITE" id="PS51682">
    <property type="entry name" value="SAM_OMT_I"/>
    <property type="match status" value="1"/>
</dbReference>
<dbReference type="AlphaFoldDB" id="A0A0D9PCP2"/>
<dbReference type="Gene3D" id="3.40.50.150">
    <property type="entry name" value="Vaccinia Virus protein VP39"/>
    <property type="match status" value="1"/>
</dbReference>
<dbReference type="GO" id="GO:0008757">
    <property type="term" value="F:S-adenosylmethionine-dependent methyltransferase activity"/>
    <property type="evidence" value="ECO:0007669"/>
    <property type="project" value="TreeGrafter"/>
</dbReference>
<dbReference type="EMBL" id="KE384723">
    <property type="protein sequence ID" value="KJK82555.1"/>
    <property type="molecule type" value="Genomic_DNA"/>
</dbReference>
<protein>
    <recommendedName>
        <fullName evidence="6">CCD97-like C-terminal domain-containing protein</fullName>
    </recommendedName>
</protein>